<dbReference type="Gene3D" id="3.40.50.1820">
    <property type="entry name" value="alpha/beta hydrolase"/>
    <property type="match status" value="1"/>
</dbReference>
<reference evidence="3 4" key="1">
    <citation type="submission" date="2020-03" db="EMBL/GenBank/DDBJ databases">
        <title>Propioniciclava sp. nov., isolated from Hydrophilus acuminatus.</title>
        <authorList>
            <person name="Hyun D.-W."/>
            <person name="Bae J.-W."/>
        </authorList>
    </citation>
    <scope>NUCLEOTIDE SEQUENCE [LARGE SCALE GENOMIC DNA]</scope>
    <source>
        <strain evidence="3 4">HDW11</strain>
    </source>
</reference>
<dbReference type="AlphaFoldDB" id="A0A6G7Y936"/>
<dbReference type="PANTHER" id="PTHR46118">
    <property type="entry name" value="PROTEIN ABHD11"/>
    <property type="match status" value="1"/>
</dbReference>
<proteinExistence type="predicted"/>
<evidence type="ECO:0000313" key="3">
    <source>
        <dbReference type="EMBL" id="QIK73332.1"/>
    </source>
</evidence>
<evidence type="ECO:0000259" key="2">
    <source>
        <dbReference type="Pfam" id="PF00561"/>
    </source>
</evidence>
<accession>A0A6G7Y936</accession>
<dbReference type="EMBL" id="CP049865">
    <property type="protein sequence ID" value="QIK73332.1"/>
    <property type="molecule type" value="Genomic_DNA"/>
</dbReference>
<dbReference type="InterPro" id="IPR000073">
    <property type="entry name" value="AB_hydrolase_1"/>
</dbReference>
<feature type="domain" description="AB hydrolase-1" evidence="2">
    <location>
        <begin position="15"/>
        <end position="245"/>
    </location>
</feature>
<keyword evidence="4" id="KW-1185">Reference proteome</keyword>
<evidence type="ECO:0000313" key="4">
    <source>
        <dbReference type="Proteomes" id="UP000501058"/>
    </source>
</evidence>
<dbReference type="GO" id="GO:0016787">
    <property type="term" value="F:hydrolase activity"/>
    <property type="evidence" value="ECO:0007669"/>
    <property type="project" value="UniProtKB-KW"/>
</dbReference>
<gene>
    <name evidence="3" type="ORF">G7070_15010</name>
</gene>
<dbReference type="PANTHER" id="PTHR46118:SF4">
    <property type="entry name" value="PROTEIN ABHD11"/>
    <property type="match status" value="1"/>
</dbReference>
<organism evidence="3 4">
    <name type="scientific">Propioniciclava coleopterorum</name>
    <dbReference type="NCBI Taxonomy" id="2714937"/>
    <lineage>
        <taxon>Bacteria</taxon>
        <taxon>Bacillati</taxon>
        <taxon>Actinomycetota</taxon>
        <taxon>Actinomycetes</taxon>
        <taxon>Propionibacteriales</taxon>
        <taxon>Propionibacteriaceae</taxon>
        <taxon>Propioniciclava</taxon>
    </lineage>
</organism>
<dbReference type="Pfam" id="PF00561">
    <property type="entry name" value="Abhydrolase_1"/>
    <property type="match status" value="1"/>
</dbReference>
<dbReference type="SUPFAM" id="SSF53474">
    <property type="entry name" value="alpha/beta-Hydrolases"/>
    <property type="match status" value="1"/>
</dbReference>
<name>A0A6G7Y936_9ACTN</name>
<keyword evidence="1 3" id="KW-0378">Hydrolase</keyword>
<dbReference type="KEGG" id="prv:G7070_15010"/>
<protein>
    <submittedName>
        <fullName evidence="3">Alpha/beta fold hydrolase</fullName>
    </submittedName>
</protein>
<sequence length="266" mass="28705">MLHTMQIGQGVPRIAYLHGLLGQGKNLATVAKAVSATDPGLLIDLPNHGRSAWTASFGYAEWADRVAETLREHLPAGTPITVLGHSMGGKTAMALALRHPSLVRALVVADISPDDSSHGYGFGRLVNGLRTLPLDQVRTREDADRLLAATVPDAGVRAFLLQNLHRARPEGWRWLPNLDLLAASLPQISGWPAGLRGPFQGPVLWLRGADSGYVTDEHGPAMRALFPRTRLVTIKNAGHWLHADQPQAVAATLQAFLDQLRPALGR</sequence>
<dbReference type="Proteomes" id="UP000501058">
    <property type="component" value="Chromosome"/>
</dbReference>
<dbReference type="RefSeq" id="WP_166234401.1">
    <property type="nucleotide sequence ID" value="NZ_CP049865.1"/>
</dbReference>
<dbReference type="InterPro" id="IPR029058">
    <property type="entry name" value="AB_hydrolase_fold"/>
</dbReference>
<evidence type="ECO:0000256" key="1">
    <source>
        <dbReference type="ARBA" id="ARBA00022801"/>
    </source>
</evidence>